<reference evidence="1" key="1">
    <citation type="journal article" date="2019" name="bioRxiv">
        <title>The Genome of the Zebra Mussel, Dreissena polymorpha: A Resource for Invasive Species Research.</title>
        <authorList>
            <person name="McCartney M.A."/>
            <person name="Auch B."/>
            <person name="Kono T."/>
            <person name="Mallez S."/>
            <person name="Zhang Y."/>
            <person name="Obille A."/>
            <person name="Becker A."/>
            <person name="Abrahante J.E."/>
            <person name="Garbe J."/>
            <person name="Badalamenti J.P."/>
            <person name="Herman A."/>
            <person name="Mangelson H."/>
            <person name="Liachko I."/>
            <person name="Sullivan S."/>
            <person name="Sone E.D."/>
            <person name="Koren S."/>
            <person name="Silverstein K.A.T."/>
            <person name="Beckman K.B."/>
            <person name="Gohl D.M."/>
        </authorList>
    </citation>
    <scope>NUCLEOTIDE SEQUENCE</scope>
    <source>
        <strain evidence="1">Duluth1</strain>
        <tissue evidence="1">Whole animal</tissue>
    </source>
</reference>
<proteinExistence type="predicted"/>
<reference evidence="1" key="2">
    <citation type="submission" date="2020-11" db="EMBL/GenBank/DDBJ databases">
        <authorList>
            <person name="McCartney M.A."/>
            <person name="Auch B."/>
            <person name="Kono T."/>
            <person name="Mallez S."/>
            <person name="Becker A."/>
            <person name="Gohl D.M."/>
            <person name="Silverstein K.A.T."/>
            <person name="Koren S."/>
            <person name="Bechman K.B."/>
            <person name="Herman A."/>
            <person name="Abrahante J.E."/>
            <person name="Garbe J."/>
        </authorList>
    </citation>
    <scope>NUCLEOTIDE SEQUENCE</scope>
    <source>
        <strain evidence="1">Duluth1</strain>
        <tissue evidence="1">Whole animal</tissue>
    </source>
</reference>
<dbReference type="AlphaFoldDB" id="A0A9D4JCQ3"/>
<organism evidence="1 2">
    <name type="scientific">Dreissena polymorpha</name>
    <name type="common">Zebra mussel</name>
    <name type="synonym">Mytilus polymorpha</name>
    <dbReference type="NCBI Taxonomy" id="45954"/>
    <lineage>
        <taxon>Eukaryota</taxon>
        <taxon>Metazoa</taxon>
        <taxon>Spiralia</taxon>
        <taxon>Lophotrochozoa</taxon>
        <taxon>Mollusca</taxon>
        <taxon>Bivalvia</taxon>
        <taxon>Autobranchia</taxon>
        <taxon>Heteroconchia</taxon>
        <taxon>Euheterodonta</taxon>
        <taxon>Imparidentia</taxon>
        <taxon>Neoheterodontei</taxon>
        <taxon>Myida</taxon>
        <taxon>Dreissenoidea</taxon>
        <taxon>Dreissenidae</taxon>
        <taxon>Dreissena</taxon>
    </lineage>
</organism>
<keyword evidence="2" id="KW-1185">Reference proteome</keyword>
<protein>
    <submittedName>
        <fullName evidence="1">Uncharacterized protein</fullName>
    </submittedName>
</protein>
<dbReference type="Proteomes" id="UP000828390">
    <property type="component" value="Unassembled WGS sequence"/>
</dbReference>
<comment type="caution">
    <text evidence="1">The sequence shown here is derived from an EMBL/GenBank/DDBJ whole genome shotgun (WGS) entry which is preliminary data.</text>
</comment>
<evidence type="ECO:0000313" key="1">
    <source>
        <dbReference type="EMBL" id="KAH3808131.1"/>
    </source>
</evidence>
<evidence type="ECO:0000313" key="2">
    <source>
        <dbReference type="Proteomes" id="UP000828390"/>
    </source>
</evidence>
<accession>A0A9D4JCQ3</accession>
<name>A0A9D4JCQ3_DREPO</name>
<sequence length="159" mass="18040">MIRDFEVKKRKSEIDSQTDITFRIPVVLKRISAEQCHQALCNQLESLKYVGGIVESPYDQQSIKEELPGKQLIVTDESGLAVLKGAVMFGHKTKDSDPIFTTDFGRELLGKIEISRDKDIVLEELKNKTTFMFGDTELHVFCENLKTGKVETLAFDLNK</sequence>
<gene>
    <name evidence="1" type="ORF">DPMN_136482</name>
</gene>
<dbReference type="EMBL" id="JAIWYP010000006">
    <property type="protein sequence ID" value="KAH3808131.1"/>
    <property type="molecule type" value="Genomic_DNA"/>
</dbReference>